<organism evidence="2 3">
    <name type="scientific">Cupriavidus taiwanensis</name>
    <dbReference type="NCBI Taxonomy" id="164546"/>
    <lineage>
        <taxon>Bacteria</taxon>
        <taxon>Pseudomonadati</taxon>
        <taxon>Pseudomonadota</taxon>
        <taxon>Betaproteobacteria</taxon>
        <taxon>Burkholderiales</taxon>
        <taxon>Burkholderiaceae</taxon>
        <taxon>Cupriavidus</taxon>
    </lineage>
</organism>
<proteinExistence type="predicted"/>
<dbReference type="EMBL" id="OFSP01000031">
    <property type="protein sequence ID" value="SOY58433.1"/>
    <property type="molecule type" value="Genomic_DNA"/>
</dbReference>
<dbReference type="Proteomes" id="UP000256297">
    <property type="component" value="Chromosome CBM2589_a"/>
</dbReference>
<reference evidence="2 3" key="1">
    <citation type="submission" date="2018-01" db="EMBL/GenBank/DDBJ databases">
        <authorList>
            <person name="Clerissi C."/>
        </authorList>
    </citation>
    <scope>NUCLEOTIDE SEQUENCE [LARGE SCALE GENOMIC DNA]</scope>
    <source>
        <strain evidence="2">Cupriavidus taiwanensis STM 3521</strain>
    </source>
</reference>
<protein>
    <submittedName>
        <fullName evidence="2">Uncharacterized protein</fullName>
    </submittedName>
</protein>
<evidence type="ECO:0000256" key="1">
    <source>
        <dbReference type="SAM" id="MobiDB-lite"/>
    </source>
</evidence>
<comment type="caution">
    <text evidence="2">The sequence shown here is derived from an EMBL/GenBank/DDBJ whole genome shotgun (WGS) entry which is preliminary data.</text>
</comment>
<feature type="region of interest" description="Disordered" evidence="1">
    <location>
        <begin position="1"/>
        <end position="60"/>
    </location>
</feature>
<evidence type="ECO:0000313" key="2">
    <source>
        <dbReference type="EMBL" id="SOY58433.1"/>
    </source>
</evidence>
<dbReference type="AlphaFoldDB" id="A0A976A3G2"/>
<gene>
    <name evidence="2" type="ORF">CBM2589_A10080</name>
</gene>
<accession>A0A976A3G2</accession>
<feature type="compositionally biased region" description="Basic residues" evidence="1">
    <location>
        <begin position="15"/>
        <end position="29"/>
    </location>
</feature>
<name>A0A976A3G2_9BURK</name>
<evidence type="ECO:0000313" key="3">
    <source>
        <dbReference type="Proteomes" id="UP000256297"/>
    </source>
</evidence>
<sequence length="89" mass="9970">MPSVSPATGPAKHETGRHRIAKPKLKSSRRAADNHSGRLPCSCGGLRRPIRRRPHLPSSWRTHPFLHFRRRLCHCPASSSSTTLPRYAA</sequence>